<comment type="caution">
    <text evidence="3">The sequence shown here is derived from an EMBL/GenBank/DDBJ whole genome shotgun (WGS) entry which is preliminary data.</text>
</comment>
<dbReference type="PANTHER" id="PTHR43308">
    <property type="entry name" value="OUTER MEMBRANE PROTEIN ALPHA-RELATED"/>
    <property type="match status" value="1"/>
</dbReference>
<proteinExistence type="predicted"/>
<name>A0ABV5B0R7_9BACL</name>
<sequence length="418" mass="45329">MVMKKVMVSVAAGMLAVAAVWGSAGVEEASAASDFKDIPAGHWAKASIDAAVNNGYLKGYSDGTFRPNAPVTRAEFAAILSRVSSNEAAQGKGSFADLAGNWSEEEVNKAIGMGFISPSDYPNGFKPSTSLTRREMAKWMASGLAAAQEDFQTAISDTQDTLVPVAEHYKGGLNKADYPYVSVALGTGLMTGYEDGTFGPAKTTTRAEVAAILERYERVQKKKATDFRDLNEMREVGLTGTNLTSLTPYEYGKNAETGEVSSFSRIKDQTFKLRNNLGIEAVHRMIIVDAGTDKKPVNLYGKMFIDEKFDFPTNSDRYAVFMEASVVPNGNGLTNMAFNNATGNHFLSAYSFTSGTLRNYGITNLPNEEFVSSGFFKNGVEKRFWMYTTIGKKYDPSVVGEGMSVNGKAVSMYIPKPN</sequence>
<gene>
    <name evidence="3" type="ORF">ACE3NQ_00010</name>
</gene>
<feature type="signal peptide" evidence="1">
    <location>
        <begin position="1"/>
        <end position="24"/>
    </location>
</feature>
<dbReference type="Proteomes" id="UP001580407">
    <property type="component" value="Unassembled WGS sequence"/>
</dbReference>
<dbReference type="InterPro" id="IPR051465">
    <property type="entry name" value="Cell_Envelope_Struct_Comp"/>
</dbReference>
<evidence type="ECO:0000313" key="3">
    <source>
        <dbReference type="EMBL" id="MFB5679295.1"/>
    </source>
</evidence>
<feature type="domain" description="SLH" evidence="2">
    <location>
        <begin position="164"/>
        <end position="227"/>
    </location>
</feature>
<evidence type="ECO:0000256" key="1">
    <source>
        <dbReference type="SAM" id="SignalP"/>
    </source>
</evidence>
<dbReference type="InterPro" id="IPR001119">
    <property type="entry name" value="SLH_dom"/>
</dbReference>
<reference evidence="3 4" key="1">
    <citation type="submission" date="2024-09" db="EMBL/GenBank/DDBJ databases">
        <authorList>
            <person name="Ruan L."/>
        </authorList>
    </citation>
    <scope>NUCLEOTIDE SEQUENCE [LARGE SCALE GENOMIC DNA]</scope>
    <source>
        <strain evidence="3 4">D33</strain>
    </source>
</reference>
<feature type="domain" description="SLH" evidence="2">
    <location>
        <begin position="31"/>
        <end position="94"/>
    </location>
</feature>
<accession>A0ABV5B0R7</accession>
<organism evidence="3 4">
    <name type="scientific">Paenibacillus terreus</name>
    <dbReference type="NCBI Taxonomy" id="1387834"/>
    <lineage>
        <taxon>Bacteria</taxon>
        <taxon>Bacillati</taxon>
        <taxon>Bacillota</taxon>
        <taxon>Bacilli</taxon>
        <taxon>Bacillales</taxon>
        <taxon>Paenibacillaceae</taxon>
        <taxon>Paenibacillus</taxon>
    </lineage>
</organism>
<keyword evidence="4" id="KW-1185">Reference proteome</keyword>
<feature type="domain" description="SLH" evidence="2">
    <location>
        <begin position="95"/>
        <end position="154"/>
    </location>
</feature>
<evidence type="ECO:0000259" key="2">
    <source>
        <dbReference type="PROSITE" id="PS51272"/>
    </source>
</evidence>
<dbReference type="RefSeq" id="WP_375523150.1">
    <property type="nucleotide sequence ID" value="NZ_JBHILM010000001.1"/>
</dbReference>
<evidence type="ECO:0000313" key="4">
    <source>
        <dbReference type="Proteomes" id="UP001580407"/>
    </source>
</evidence>
<dbReference type="Pfam" id="PF00395">
    <property type="entry name" value="SLH"/>
    <property type="match status" value="3"/>
</dbReference>
<dbReference type="PANTHER" id="PTHR43308:SF5">
    <property type="entry name" value="S-LAYER PROTEIN _ PEPTIDOGLYCAN ENDO-BETA-N-ACETYLGLUCOSAMINIDASE"/>
    <property type="match status" value="1"/>
</dbReference>
<protein>
    <submittedName>
        <fullName evidence="3">S-layer homology domain-containing protein</fullName>
    </submittedName>
</protein>
<feature type="chain" id="PRO_5046240229" evidence="1">
    <location>
        <begin position="25"/>
        <end position="418"/>
    </location>
</feature>
<dbReference type="PROSITE" id="PS51272">
    <property type="entry name" value="SLH"/>
    <property type="match status" value="3"/>
</dbReference>
<keyword evidence="1" id="KW-0732">Signal</keyword>
<dbReference type="EMBL" id="JBHILM010000001">
    <property type="protein sequence ID" value="MFB5679295.1"/>
    <property type="molecule type" value="Genomic_DNA"/>
</dbReference>